<proteinExistence type="predicted"/>
<sequence length="62" mass="6207">MRRLSSSSSTHAVPCPPAPPVPCFRLLHRALSAAESKPAAAPALATAWCTGTGADGGSPLPL</sequence>
<name>A0A0A9BWS5_ARUDO</name>
<dbReference type="EMBL" id="GBRH01234183">
    <property type="protein sequence ID" value="JAD63712.1"/>
    <property type="molecule type" value="Transcribed_RNA"/>
</dbReference>
<organism evidence="1">
    <name type="scientific">Arundo donax</name>
    <name type="common">Giant reed</name>
    <name type="synonym">Donax arundinaceus</name>
    <dbReference type="NCBI Taxonomy" id="35708"/>
    <lineage>
        <taxon>Eukaryota</taxon>
        <taxon>Viridiplantae</taxon>
        <taxon>Streptophyta</taxon>
        <taxon>Embryophyta</taxon>
        <taxon>Tracheophyta</taxon>
        <taxon>Spermatophyta</taxon>
        <taxon>Magnoliopsida</taxon>
        <taxon>Liliopsida</taxon>
        <taxon>Poales</taxon>
        <taxon>Poaceae</taxon>
        <taxon>PACMAD clade</taxon>
        <taxon>Arundinoideae</taxon>
        <taxon>Arundineae</taxon>
        <taxon>Arundo</taxon>
    </lineage>
</organism>
<dbReference type="AlphaFoldDB" id="A0A0A9BWS5"/>
<protein>
    <submittedName>
        <fullName evidence="1">Uncharacterized protein</fullName>
    </submittedName>
</protein>
<reference evidence="1" key="1">
    <citation type="submission" date="2014-09" db="EMBL/GenBank/DDBJ databases">
        <authorList>
            <person name="Magalhaes I.L.F."/>
            <person name="Oliveira U."/>
            <person name="Santos F.R."/>
            <person name="Vidigal T.H.D.A."/>
            <person name="Brescovit A.D."/>
            <person name="Santos A.J."/>
        </authorList>
    </citation>
    <scope>NUCLEOTIDE SEQUENCE</scope>
    <source>
        <tissue evidence="1">Shoot tissue taken approximately 20 cm above the soil surface</tissue>
    </source>
</reference>
<reference evidence="1" key="2">
    <citation type="journal article" date="2015" name="Data Brief">
        <title>Shoot transcriptome of the giant reed, Arundo donax.</title>
        <authorList>
            <person name="Barrero R.A."/>
            <person name="Guerrero F.D."/>
            <person name="Moolhuijzen P."/>
            <person name="Goolsby J.A."/>
            <person name="Tidwell J."/>
            <person name="Bellgard S.E."/>
            <person name="Bellgard M.I."/>
        </authorList>
    </citation>
    <scope>NUCLEOTIDE SEQUENCE</scope>
    <source>
        <tissue evidence="1">Shoot tissue taken approximately 20 cm above the soil surface</tissue>
    </source>
</reference>
<evidence type="ECO:0000313" key="1">
    <source>
        <dbReference type="EMBL" id="JAD63712.1"/>
    </source>
</evidence>
<accession>A0A0A9BWS5</accession>